<dbReference type="AlphaFoldDB" id="A0A9D1YY21"/>
<dbReference type="EMBL" id="DXDC01000412">
    <property type="protein sequence ID" value="HIY67317.1"/>
    <property type="molecule type" value="Genomic_DNA"/>
</dbReference>
<evidence type="ECO:0000313" key="3">
    <source>
        <dbReference type="Proteomes" id="UP000824005"/>
    </source>
</evidence>
<organism evidence="2 3">
    <name type="scientific">Candidatus Agrococcus pullicola</name>
    <dbReference type="NCBI Taxonomy" id="2838429"/>
    <lineage>
        <taxon>Bacteria</taxon>
        <taxon>Bacillati</taxon>
        <taxon>Actinomycetota</taxon>
        <taxon>Actinomycetes</taxon>
        <taxon>Micrococcales</taxon>
        <taxon>Microbacteriaceae</taxon>
        <taxon>Agrococcus</taxon>
    </lineage>
</organism>
<sequence length="57" mass="6237">MQILMETAGEAAHHIPMYAWVAAGISAGVFLIGFVVFRSFREVANRHAEVPEGAENH</sequence>
<evidence type="ECO:0000313" key="2">
    <source>
        <dbReference type="EMBL" id="HIY67317.1"/>
    </source>
</evidence>
<name>A0A9D1YY21_9MICO</name>
<comment type="caution">
    <text evidence="2">The sequence shown here is derived from an EMBL/GenBank/DDBJ whole genome shotgun (WGS) entry which is preliminary data.</text>
</comment>
<gene>
    <name evidence="2" type="ORF">H9830_13700</name>
</gene>
<accession>A0A9D1YY21</accession>
<keyword evidence="1" id="KW-0472">Membrane</keyword>
<protein>
    <submittedName>
        <fullName evidence="2">Uncharacterized protein</fullName>
    </submittedName>
</protein>
<keyword evidence="1" id="KW-1133">Transmembrane helix</keyword>
<reference evidence="2" key="1">
    <citation type="journal article" date="2021" name="PeerJ">
        <title>Extensive microbial diversity within the chicken gut microbiome revealed by metagenomics and culture.</title>
        <authorList>
            <person name="Gilroy R."/>
            <person name="Ravi A."/>
            <person name="Getino M."/>
            <person name="Pursley I."/>
            <person name="Horton D.L."/>
            <person name="Alikhan N.F."/>
            <person name="Baker D."/>
            <person name="Gharbi K."/>
            <person name="Hall N."/>
            <person name="Watson M."/>
            <person name="Adriaenssens E.M."/>
            <person name="Foster-Nyarko E."/>
            <person name="Jarju S."/>
            <person name="Secka A."/>
            <person name="Antonio M."/>
            <person name="Oren A."/>
            <person name="Chaudhuri R.R."/>
            <person name="La Ragione R."/>
            <person name="Hildebrand F."/>
            <person name="Pallen M.J."/>
        </authorList>
    </citation>
    <scope>NUCLEOTIDE SEQUENCE</scope>
    <source>
        <strain evidence="2">ChiGjej1B1-98</strain>
    </source>
</reference>
<feature type="transmembrane region" description="Helical" evidence="1">
    <location>
        <begin position="17"/>
        <end position="37"/>
    </location>
</feature>
<proteinExistence type="predicted"/>
<keyword evidence="1" id="KW-0812">Transmembrane</keyword>
<evidence type="ECO:0000256" key="1">
    <source>
        <dbReference type="SAM" id="Phobius"/>
    </source>
</evidence>
<dbReference type="Proteomes" id="UP000824005">
    <property type="component" value="Unassembled WGS sequence"/>
</dbReference>
<reference evidence="2" key="2">
    <citation type="submission" date="2021-04" db="EMBL/GenBank/DDBJ databases">
        <authorList>
            <person name="Gilroy R."/>
        </authorList>
    </citation>
    <scope>NUCLEOTIDE SEQUENCE</scope>
    <source>
        <strain evidence="2">ChiGjej1B1-98</strain>
    </source>
</reference>